<feature type="domain" description="Subtilisin-like protease fibronectin type-III" evidence="9">
    <location>
        <begin position="693"/>
        <end position="786"/>
    </location>
</feature>
<dbReference type="PANTHER" id="PTHR10795">
    <property type="entry name" value="PROPROTEIN CONVERTASE SUBTILISIN/KEXIN"/>
    <property type="match status" value="1"/>
</dbReference>
<dbReference type="PROSITE" id="PS00138">
    <property type="entry name" value="SUBTILASE_SER"/>
    <property type="match status" value="1"/>
</dbReference>
<dbReference type="Proteomes" id="UP001500279">
    <property type="component" value="Unassembled WGS sequence"/>
</dbReference>
<proteinExistence type="inferred from homology"/>
<dbReference type="Pfam" id="PF05922">
    <property type="entry name" value="Inhibitor_I9"/>
    <property type="match status" value="1"/>
</dbReference>
<feature type="active site" description="Charge relay system" evidence="5">
    <location>
        <position position="257"/>
    </location>
</feature>
<evidence type="ECO:0000256" key="3">
    <source>
        <dbReference type="ARBA" id="ARBA00022801"/>
    </source>
</evidence>
<dbReference type="InterPro" id="IPR003137">
    <property type="entry name" value="PA_domain"/>
</dbReference>
<dbReference type="Gene3D" id="3.50.30.30">
    <property type="match status" value="1"/>
</dbReference>
<dbReference type="PROSITE" id="PS51892">
    <property type="entry name" value="SUBTILASE"/>
    <property type="match status" value="1"/>
</dbReference>
<reference evidence="10 11" key="1">
    <citation type="journal article" date="2019" name="Int. J. Syst. Evol. Microbiol.">
        <title>The Global Catalogue of Microorganisms (GCM) 10K type strain sequencing project: providing services to taxonomists for standard genome sequencing and annotation.</title>
        <authorList>
            <consortium name="The Broad Institute Genomics Platform"/>
            <consortium name="The Broad Institute Genome Sequencing Center for Infectious Disease"/>
            <person name="Wu L."/>
            <person name="Ma J."/>
        </authorList>
    </citation>
    <scope>NUCLEOTIDE SEQUENCE [LARGE SCALE GENOMIC DNA]</scope>
    <source>
        <strain evidence="10 11">JCM 15503</strain>
    </source>
</reference>
<dbReference type="Gene3D" id="2.60.40.2310">
    <property type="match status" value="1"/>
</dbReference>
<dbReference type="InterPro" id="IPR015500">
    <property type="entry name" value="Peptidase_S8_subtilisin-rel"/>
</dbReference>
<dbReference type="Pfam" id="PF02225">
    <property type="entry name" value="PA"/>
    <property type="match status" value="1"/>
</dbReference>
<evidence type="ECO:0000259" key="7">
    <source>
        <dbReference type="Pfam" id="PF02225"/>
    </source>
</evidence>
<name>A0ABN1KD21_9BURK</name>
<evidence type="ECO:0000256" key="1">
    <source>
        <dbReference type="ARBA" id="ARBA00011073"/>
    </source>
</evidence>
<feature type="domain" description="Peptidase S8/S53" evidence="6">
    <location>
        <begin position="163"/>
        <end position="645"/>
    </location>
</feature>
<keyword evidence="3 5" id="KW-0378">Hydrolase</keyword>
<dbReference type="InterPro" id="IPR045051">
    <property type="entry name" value="SBT"/>
</dbReference>
<dbReference type="InterPro" id="IPR023828">
    <property type="entry name" value="Peptidase_S8_Ser-AS"/>
</dbReference>
<evidence type="ECO:0000256" key="4">
    <source>
        <dbReference type="ARBA" id="ARBA00022825"/>
    </source>
</evidence>
<dbReference type="InterPro" id="IPR010259">
    <property type="entry name" value="S8pro/Inhibitor_I9"/>
</dbReference>
<keyword evidence="11" id="KW-1185">Reference proteome</keyword>
<evidence type="ECO:0000259" key="6">
    <source>
        <dbReference type="Pfam" id="PF00082"/>
    </source>
</evidence>
<evidence type="ECO:0000256" key="5">
    <source>
        <dbReference type="PROSITE-ProRule" id="PRU01240"/>
    </source>
</evidence>
<accession>A0ABN1KD21</accession>
<organism evidence="10 11">
    <name type="scientific">Ideonella azotifigens</name>
    <dbReference type="NCBI Taxonomy" id="513160"/>
    <lineage>
        <taxon>Bacteria</taxon>
        <taxon>Pseudomonadati</taxon>
        <taxon>Pseudomonadota</taxon>
        <taxon>Betaproteobacteria</taxon>
        <taxon>Burkholderiales</taxon>
        <taxon>Sphaerotilaceae</taxon>
        <taxon>Ideonella</taxon>
    </lineage>
</organism>
<dbReference type="RefSeq" id="WP_170200762.1">
    <property type="nucleotide sequence ID" value="NZ_BAAAEW010000033.1"/>
</dbReference>
<dbReference type="InterPro" id="IPR000209">
    <property type="entry name" value="Peptidase_S8/S53_dom"/>
</dbReference>
<evidence type="ECO:0008006" key="12">
    <source>
        <dbReference type="Google" id="ProtNLM"/>
    </source>
</evidence>
<comment type="similarity">
    <text evidence="1 5">Belongs to the peptidase S8 family.</text>
</comment>
<dbReference type="InterPro" id="IPR036852">
    <property type="entry name" value="Peptidase_S8/S53_dom_sf"/>
</dbReference>
<feature type="domain" description="PA" evidence="7">
    <location>
        <begin position="436"/>
        <end position="503"/>
    </location>
</feature>
<dbReference type="CDD" id="cd04852">
    <property type="entry name" value="Peptidases_S8_3"/>
    <property type="match status" value="1"/>
</dbReference>
<evidence type="ECO:0000313" key="11">
    <source>
        <dbReference type="Proteomes" id="UP001500279"/>
    </source>
</evidence>
<dbReference type="CDD" id="cd02120">
    <property type="entry name" value="PA_subtilisin_like"/>
    <property type="match status" value="1"/>
</dbReference>
<dbReference type="Pfam" id="PF17766">
    <property type="entry name" value="fn3_6"/>
    <property type="match status" value="1"/>
</dbReference>
<evidence type="ECO:0000259" key="8">
    <source>
        <dbReference type="Pfam" id="PF05922"/>
    </source>
</evidence>
<comment type="caution">
    <text evidence="10">The sequence shown here is derived from an EMBL/GenBank/DDBJ whole genome shotgun (WGS) entry which is preliminary data.</text>
</comment>
<feature type="active site" description="Charge relay system" evidence="5">
    <location>
        <position position="594"/>
    </location>
</feature>
<dbReference type="SUPFAM" id="SSF52743">
    <property type="entry name" value="Subtilisin-like"/>
    <property type="match status" value="1"/>
</dbReference>
<dbReference type="Pfam" id="PF00082">
    <property type="entry name" value="Peptidase_S8"/>
    <property type="match status" value="1"/>
</dbReference>
<dbReference type="InterPro" id="IPR034197">
    <property type="entry name" value="Peptidases_S8_3"/>
</dbReference>
<dbReference type="InterPro" id="IPR037045">
    <property type="entry name" value="S8pro/Inhibitor_I9_sf"/>
</dbReference>
<dbReference type="Gene3D" id="3.40.50.200">
    <property type="entry name" value="Peptidase S8/S53 domain"/>
    <property type="match status" value="1"/>
</dbReference>
<dbReference type="PRINTS" id="PR00723">
    <property type="entry name" value="SUBTILISIN"/>
</dbReference>
<gene>
    <name evidence="10" type="ORF">GCM10009107_46280</name>
</gene>
<feature type="active site" description="Charge relay system" evidence="5">
    <location>
        <position position="172"/>
    </location>
</feature>
<dbReference type="InterPro" id="IPR041469">
    <property type="entry name" value="Subtilisin-like_FN3"/>
</dbReference>
<evidence type="ECO:0000256" key="2">
    <source>
        <dbReference type="ARBA" id="ARBA00022670"/>
    </source>
</evidence>
<evidence type="ECO:0000259" key="9">
    <source>
        <dbReference type="Pfam" id="PF17766"/>
    </source>
</evidence>
<dbReference type="EMBL" id="BAAAEW010000033">
    <property type="protein sequence ID" value="GAA0762126.1"/>
    <property type="molecule type" value="Genomic_DNA"/>
</dbReference>
<keyword evidence="2 5" id="KW-0645">Protease</keyword>
<keyword evidence="4 5" id="KW-0720">Serine protease</keyword>
<dbReference type="Gene3D" id="3.30.70.80">
    <property type="entry name" value="Peptidase S8 propeptide/proteinase inhibitor I9"/>
    <property type="match status" value="1"/>
</dbReference>
<evidence type="ECO:0000313" key="10">
    <source>
        <dbReference type="EMBL" id="GAA0762126.1"/>
    </source>
</evidence>
<protein>
    <recommendedName>
        <fullName evidence="12">S8 family serine peptidase</fullName>
    </recommendedName>
</protein>
<sequence>MLKPTLIQQAVAALLIAAALPVIGASQPLRRAYIVQLTDAPVASFSAKQQSLAAPNSRAATRLDLRSNAVAQYRSQLASRRQEVLATIGQARALRVYEFALNGMALMLTDAEAKQLTKQPGVRAVSPDRARTLSTNRTPGFLQLSTSKGLWTQRDAAGRPVTGEDVIIGMVDSGIWPEDLSFTDRVDANGLPASAGTQVYAAPPAKWHGSCDTGPGFTASNCNQKLIGARIFKAGFDAVGDPLVPDEYVSARGLSGHGSHTASIAAGNSKVETLQGDAVIGEISGLAPRARIAVYKVCWTGQANGNVCYDSDSVAAIDQAVQDGVDVINFSISGSQTSVEDPVEQAFLNAATAGVFVATAAGNSGGNTVNHPSPWVTTAGASTTDKNFEARLTLGQDGKVISGPSMATATVQGQLIRGADAAATAPFDDTNILARLCAANSLDPAKVAGKVVVCDRGSNGRVDKSAEVLRAGGVGMVLLNVGDYADSLYADVHAVPTVHLPVASRKAVLKATASGSSASIGMATNHKVTAPVVASFSGRGPNLADIEILKPDLSAPGVNILGADSYSATQAEHDAIVNGSLTPPAYYATHDGTSMASPHVAGTAALLRQLHPGWSPAAIRSALMTTTSAVLQAGGSADADRMGYGSGEIRPKAAAAVELVYDASRSDYDAYLCGKGLADADTCANAGSVSSQNLNLPSLTAVVPGQTKIERRLTNVSEHAVTYSAKAQLVGFDVKVKPAQLTLAPGESAPFTVVLSRTDAPEASWQFGSLTWKSSQGGQPITSPLSALQQSFKIATNLSSQSASFKTALPFTAGYSGALDTHSTGLIAGQALAGTVTAQDFSSCVNIPVAAGSMALHLQMFDSDTSHPGQDNLALSVTGPDGNGYWSGQPGANQAIDVAQPAQGTYQACVLALSLVGDASSYTVWSWDLPGSGSAGLPLSTTAPTQVKAGQNGKIKLAWSVPDAQRYMGAVQFRDGKGNTLATTSISVDPQSVGTVNTVRGNARHQDPGLQTR</sequence>
<feature type="domain" description="Inhibitor I9" evidence="8">
    <location>
        <begin position="33"/>
        <end position="133"/>
    </location>
</feature>